<dbReference type="PROSITE" id="PS00021">
    <property type="entry name" value="KRINGLE_1"/>
    <property type="match status" value="2"/>
</dbReference>
<keyword evidence="4" id="KW-0472">Membrane</keyword>
<gene>
    <name evidence="6" type="ORF">M513_06299</name>
</gene>
<dbReference type="InterPro" id="IPR058845">
    <property type="entry name" value="Kringle_2"/>
</dbReference>
<feature type="domain" description="Kringle" evidence="5">
    <location>
        <begin position="345"/>
        <end position="415"/>
    </location>
</feature>
<evidence type="ECO:0000313" key="6">
    <source>
        <dbReference type="EMBL" id="KFD52808.1"/>
    </source>
</evidence>
<dbReference type="EMBL" id="KL363223">
    <property type="protein sequence ID" value="KFD52808.1"/>
    <property type="molecule type" value="Genomic_DNA"/>
</dbReference>
<dbReference type="InterPro" id="IPR050759">
    <property type="entry name" value="Serine_protease_kringle"/>
</dbReference>
<evidence type="ECO:0000256" key="2">
    <source>
        <dbReference type="ARBA" id="ARBA00023157"/>
    </source>
</evidence>
<keyword evidence="7" id="KW-1185">Reference proteome</keyword>
<keyword evidence="4" id="KW-0812">Transmembrane</keyword>
<evidence type="ECO:0000256" key="4">
    <source>
        <dbReference type="SAM" id="Phobius"/>
    </source>
</evidence>
<keyword evidence="1 3" id="KW-0420">Kringle</keyword>
<proteinExistence type="predicted"/>
<dbReference type="AlphaFoldDB" id="A0A085M6G2"/>
<feature type="domain" description="Kringle" evidence="5">
    <location>
        <begin position="523"/>
        <end position="604"/>
    </location>
</feature>
<dbReference type="InterPro" id="IPR038178">
    <property type="entry name" value="Kringle_sf"/>
</dbReference>
<dbReference type="PANTHER" id="PTHR24261:SF7">
    <property type="entry name" value="KRINGLE DOMAIN-CONTAINING PROTEIN"/>
    <property type="match status" value="1"/>
</dbReference>
<dbReference type="InterPro" id="IPR000001">
    <property type="entry name" value="Kringle"/>
</dbReference>
<feature type="domain" description="Kringle" evidence="5">
    <location>
        <begin position="82"/>
        <end position="150"/>
    </location>
</feature>
<dbReference type="PROSITE" id="PS50070">
    <property type="entry name" value="KRINGLE_2"/>
    <property type="match status" value="3"/>
</dbReference>
<keyword evidence="4" id="KW-1133">Transmembrane helix</keyword>
<dbReference type="PANTHER" id="PTHR24261">
    <property type="entry name" value="PLASMINOGEN-RELATED"/>
    <property type="match status" value="1"/>
</dbReference>
<dbReference type="InterPro" id="IPR013806">
    <property type="entry name" value="Kringle-like"/>
</dbReference>
<evidence type="ECO:0000259" key="5">
    <source>
        <dbReference type="PROSITE" id="PS50070"/>
    </source>
</evidence>
<keyword evidence="2" id="KW-1015">Disulfide bond</keyword>
<reference evidence="6 7" key="1">
    <citation type="journal article" date="2014" name="Nat. Genet.">
        <title>Genome and transcriptome of the porcine whipworm Trichuris suis.</title>
        <authorList>
            <person name="Jex A.R."/>
            <person name="Nejsum P."/>
            <person name="Schwarz E.M."/>
            <person name="Hu L."/>
            <person name="Young N.D."/>
            <person name="Hall R.S."/>
            <person name="Korhonen P.K."/>
            <person name="Liao S."/>
            <person name="Thamsborg S."/>
            <person name="Xia J."/>
            <person name="Xu P."/>
            <person name="Wang S."/>
            <person name="Scheerlinck J.P."/>
            <person name="Hofmann A."/>
            <person name="Sternberg P.W."/>
            <person name="Wang J."/>
            <person name="Gasser R.B."/>
        </authorList>
    </citation>
    <scope>NUCLEOTIDE SEQUENCE [LARGE SCALE GENOMIC DNA]</scope>
    <source>
        <strain evidence="6">DCEP-RM93M</strain>
    </source>
</reference>
<sequence length="797" mass="91197">MVKQTNFRRQRYKEPEHHVGRGRSSLNFGGATSGLTWKMRMILLLLVLFRYVLCYKEYAGFDPTNPTEAKCITQGGKLSYLYYGKHNKDINGNDCREWKTITDSHTSPDMFVDHNYCRSFSEHKELGPWCYGQDKPTRCFPDCIESEAFCLTDEKRKEKNTSYKTMSFSGKPCLTWKQGFESYGRRNPSAPGKDDKDKKCKSVYDTNGKIANTRKLKFAPYCFVQDHSAVVIEPCFASCEMAALKTLPNDYWHLVDVYAVGGRQTTWGGVECKPWMKVDPTLFQLHAHTNFCACPSQYRSYCERAGLFCFTTDSEIGWQGCYTTEASEDVDAKGCIDRQNMTDKYLGIRNYTYDGDRCLYWTEGSGVPSGRLKMAREHGVFGTNYCRNFFSEEEGPWCYVERRGEVVQQPCFRTCEERSKLDLADNPCFSSLSGALPNNMPVPRQRSNRDIPCLRWSLVRKGEADNNFCRVSSELDGLPGCYEATTQELRSCYIPCPGEEGDEFFFASEEPGCVPEKDRLAWYSGKRSITLNNNPCEYWEAISKASLPSMKDLLSLYRLGANKIEDAANYCRNLDYDPKGPWCMTVHMQKEYCFLRCSDANVHCLNVKERQVIDYQGDVHHMLSGRKCPIRNGRQTFCRNIDFEPVGPSCDVEGGGREPCFPLCSEIEAMSVEYRPFDVALKMAKTIDEKASKAIAHGLGKRMKLTGVRRAQRFAFWVFFSSLMILTLSCVGFPLLRYVPFVKAYLSGRLASMPKDRGYRKIVKVFHEHGRNPPSFQQFNIRRQQLGPEGDPLLALK</sequence>
<dbReference type="Pfam" id="PF25866">
    <property type="entry name" value="Kringle_2"/>
    <property type="match status" value="2"/>
</dbReference>
<dbReference type="SMART" id="SM00130">
    <property type="entry name" value="KR"/>
    <property type="match status" value="2"/>
</dbReference>
<organism evidence="6 7">
    <name type="scientific">Trichuris suis</name>
    <name type="common">pig whipworm</name>
    <dbReference type="NCBI Taxonomy" id="68888"/>
    <lineage>
        <taxon>Eukaryota</taxon>
        <taxon>Metazoa</taxon>
        <taxon>Ecdysozoa</taxon>
        <taxon>Nematoda</taxon>
        <taxon>Enoplea</taxon>
        <taxon>Dorylaimia</taxon>
        <taxon>Trichinellida</taxon>
        <taxon>Trichuridae</taxon>
        <taxon>Trichuris</taxon>
    </lineage>
</organism>
<dbReference type="SUPFAM" id="SSF57440">
    <property type="entry name" value="Kringle-like"/>
    <property type="match status" value="4"/>
</dbReference>
<dbReference type="InterPro" id="IPR018056">
    <property type="entry name" value="Kringle_CS"/>
</dbReference>
<feature type="transmembrane region" description="Helical" evidence="4">
    <location>
        <begin position="714"/>
        <end position="736"/>
    </location>
</feature>
<accession>A0A085M6G2</accession>
<dbReference type="Gene3D" id="2.40.20.10">
    <property type="entry name" value="Plasminogen Kringle 4"/>
    <property type="match status" value="3"/>
</dbReference>
<name>A0A085M6G2_9BILA</name>
<protein>
    <recommendedName>
        <fullName evidence="5">Kringle domain-containing protein</fullName>
    </recommendedName>
</protein>
<comment type="caution">
    <text evidence="3">Lacks conserved residue(s) required for the propagation of feature annotation.</text>
</comment>
<dbReference type="Proteomes" id="UP000030764">
    <property type="component" value="Unassembled WGS sequence"/>
</dbReference>
<evidence type="ECO:0000256" key="3">
    <source>
        <dbReference type="PROSITE-ProRule" id="PRU00121"/>
    </source>
</evidence>
<evidence type="ECO:0000256" key="1">
    <source>
        <dbReference type="ARBA" id="ARBA00022572"/>
    </source>
</evidence>
<evidence type="ECO:0000313" key="7">
    <source>
        <dbReference type="Proteomes" id="UP000030764"/>
    </source>
</evidence>